<dbReference type="InterPro" id="IPR029064">
    <property type="entry name" value="Ribosomal_eL30-like_sf"/>
</dbReference>
<gene>
    <name evidence="5" type="primary">rlmB</name>
    <name evidence="5" type="ORF">ACFO4R_05950</name>
</gene>
<dbReference type="NCBIfam" id="TIGR00186">
    <property type="entry name" value="rRNA_methyl_3"/>
    <property type="match status" value="1"/>
</dbReference>
<sequence length="242" mass="26481">MNIEGKNAVLEALKNKVGIDTLFVWKDSKDAGIKKLIAMAKDTDCVIKYVDKQSLDRLSELKNHQGVIAQSAEYGYADLQQVLSEIEKSGKPGMLLILDEIEDPHNLGALIRSAECAGADAVIIPKRRAAAVNTTVVKTSAGAVNYMKVARVTNLAQTMEELKKHNYWIYGLDMEGQVYHQVQMSGNIALVVGNEGRGLGRLVKEKCDFILSIPMKGEINSLNASVAGSVVMFEASKQRERS</sequence>
<accession>A0ABV9QL29</accession>
<evidence type="ECO:0000256" key="3">
    <source>
        <dbReference type="ARBA" id="ARBA00022679"/>
    </source>
</evidence>
<dbReference type="InterPro" id="IPR029028">
    <property type="entry name" value="Alpha/beta_knot_MTases"/>
</dbReference>
<dbReference type="SUPFAM" id="SSF75217">
    <property type="entry name" value="alpha/beta knot"/>
    <property type="match status" value="1"/>
</dbReference>
<dbReference type="InterPro" id="IPR004441">
    <property type="entry name" value="rRNA_MeTrfase_TrmH"/>
</dbReference>
<reference evidence="6" key="1">
    <citation type="journal article" date="2019" name="Int. J. Syst. Evol. Microbiol.">
        <title>The Global Catalogue of Microorganisms (GCM) 10K type strain sequencing project: providing services to taxonomists for standard genome sequencing and annotation.</title>
        <authorList>
            <consortium name="The Broad Institute Genomics Platform"/>
            <consortium name="The Broad Institute Genome Sequencing Center for Infectious Disease"/>
            <person name="Wu L."/>
            <person name="Ma J."/>
        </authorList>
    </citation>
    <scope>NUCLEOTIDE SEQUENCE [LARGE SCALE GENOMIC DNA]</scope>
    <source>
        <strain evidence="6">CCUG 46385</strain>
    </source>
</reference>
<dbReference type="SMART" id="SM00967">
    <property type="entry name" value="SpoU_sub_bind"/>
    <property type="match status" value="1"/>
</dbReference>
<keyword evidence="6" id="KW-1185">Reference proteome</keyword>
<dbReference type="Pfam" id="PF08032">
    <property type="entry name" value="SpoU_sub_bind"/>
    <property type="match status" value="1"/>
</dbReference>
<name>A0ABV9QL29_9FIRM</name>
<comment type="caution">
    <text evidence="5">The sequence shown here is derived from an EMBL/GenBank/DDBJ whole genome shotgun (WGS) entry which is preliminary data.</text>
</comment>
<evidence type="ECO:0000313" key="6">
    <source>
        <dbReference type="Proteomes" id="UP001595916"/>
    </source>
</evidence>
<keyword evidence="2" id="KW-0489">Methyltransferase</keyword>
<organism evidence="5 6">
    <name type="scientific">Filifactor villosus</name>
    <dbReference type="NCBI Taxonomy" id="29374"/>
    <lineage>
        <taxon>Bacteria</taxon>
        <taxon>Bacillati</taxon>
        <taxon>Bacillota</taxon>
        <taxon>Clostridia</taxon>
        <taxon>Peptostreptococcales</taxon>
        <taxon>Filifactoraceae</taxon>
        <taxon>Filifactor</taxon>
    </lineage>
</organism>
<dbReference type="PANTHER" id="PTHR46429">
    <property type="entry name" value="23S RRNA (GUANOSINE-2'-O-)-METHYLTRANSFERASE RLMB"/>
    <property type="match status" value="1"/>
</dbReference>
<evidence type="ECO:0000256" key="2">
    <source>
        <dbReference type="ARBA" id="ARBA00022603"/>
    </source>
</evidence>
<dbReference type="Pfam" id="PF00588">
    <property type="entry name" value="SpoU_methylase"/>
    <property type="match status" value="1"/>
</dbReference>
<dbReference type="Gene3D" id="3.40.1280.10">
    <property type="match status" value="1"/>
</dbReference>
<comment type="similarity">
    <text evidence="1">Belongs to the class IV-like SAM-binding methyltransferase superfamily. RNA methyltransferase TrmH family.</text>
</comment>
<feature type="domain" description="RNA 2-O ribose methyltransferase substrate binding" evidence="4">
    <location>
        <begin position="2"/>
        <end position="77"/>
    </location>
</feature>
<dbReference type="SUPFAM" id="SSF55315">
    <property type="entry name" value="L30e-like"/>
    <property type="match status" value="1"/>
</dbReference>
<dbReference type="InterPro" id="IPR029026">
    <property type="entry name" value="tRNA_m1G_MTases_N"/>
</dbReference>
<dbReference type="EMBL" id="JBHSHL010000021">
    <property type="protein sequence ID" value="MFC4804623.1"/>
    <property type="molecule type" value="Genomic_DNA"/>
</dbReference>
<protein>
    <submittedName>
        <fullName evidence="5">23S rRNA (Guanosine(2251)-2'-O)-methyltransferase RlmB</fullName>
    </submittedName>
</protein>
<dbReference type="InterPro" id="IPR013123">
    <property type="entry name" value="SpoU_subst-bd"/>
</dbReference>
<evidence type="ECO:0000313" key="5">
    <source>
        <dbReference type="EMBL" id="MFC4804623.1"/>
    </source>
</evidence>
<dbReference type="InterPro" id="IPR001537">
    <property type="entry name" value="SpoU_MeTrfase"/>
</dbReference>
<dbReference type="Gene3D" id="3.30.1330.30">
    <property type="match status" value="1"/>
</dbReference>
<evidence type="ECO:0000259" key="4">
    <source>
        <dbReference type="SMART" id="SM00967"/>
    </source>
</evidence>
<evidence type="ECO:0000256" key="1">
    <source>
        <dbReference type="ARBA" id="ARBA00007228"/>
    </source>
</evidence>
<proteinExistence type="inferred from homology"/>
<dbReference type="CDD" id="cd18103">
    <property type="entry name" value="SpoU-like_RlmB"/>
    <property type="match status" value="1"/>
</dbReference>
<dbReference type="PANTHER" id="PTHR46429:SF1">
    <property type="entry name" value="23S RRNA (GUANOSINE-2'-O-)-METHYLTRANSFERASE RLMB"/>
    <property type="match status" value="1"/>
</dbReference>
<keyword evidence="3" id="KW-0808">Transferase</keyword>
<dbReference type="Proteomes" id="UP001595916">
    <property type="component" value="Unassembled WGS sequence"/>
</dbReference>
<dbReference type="RefSeq" id="WP_379788137.1">
    <property type="nucleotide sequence ID" value="NZ_JBHSHL010000021.1"/>
</dbReference>